<accession>A0A813KVX4</accession>
<evidence type="ECO:0000256" key="1">
    <source>
        <dbReference type="SAM" id="MobiDB-lite"/>
    </source>
</evidence>
<comment type="caution">
    <text evidence="2">The sequence shown here is derived from an EMBL/GenBank/DDBJ whole genome shotgun (WGS) entry which is preliminary data.</text>
</comment>
<dbReference type="AlphaFoldDB" id="A0A813KVX4"/>
<sequence length="369" mass="41152">MLIDRGSAWETDACAGMLQAAIQRQLHSALAAAQKVIELKDRQIAELEASVLSARETSEDKAQQIAHVEASLEAARKCGEEKDRQLSKLEFQENVCAPFMKEVNRFAQCVPDIVPTAEPIMVPVAALRFTHHTVNSDLAFGEGHENRQESIFKLIDALFRGTLVTTDLEPLDVFLHNGPDGARGLYSRNNRRLLALLWLQAVRRDEALRVPCRIHHDDDPGLARWFKEGYDAPGGKPGCNGLGLSIWPRPGSACHRGYELFNPPATACRALQRACDREQARLDFRPDLVDALTLVAEAAKRRTLHDHEETLTFRSDSPRDGQGWAEEQRGKGRRTGKAGPRLGRGSTRQWPQDRQGRQGAGKGNGWHRQ</sequence>
<dbReference type="EMBL" id="CAJNNW010032922">
    <property type="protein sequence ID" value="CAE8716192.1"/>
    <property type="molecule type" value="Genomic_DNA"/>
</dbReference>
<feature type="region of interest" description="Disordered" evidence="1">
    <location>
        <begin position="309"/>
        <end position="369"/>
    </location>
</feature>
<dbReference type="Proteomes" id="UP000626109">
    <property type="component" value="Unassembled WGS sequence"/>
</dbReference>
<protein>
    <submittedName>
        <fullName evidence="2">Uncharacterized protein</fullName>
    </submittedName>
</protein>
<evidence type="ECO:0000313" key="3">
    <source>
        <dbReference type="Proteomes" id="UP000626109"/>
    </source>
</evidence>
<name>A0A813KVX4_POLGL</name>
<organism evidence="2 3">
    <name type="scientific">Polarella glacialis</name>
    <name type="common">Dinoflagellate</name>
    <dbReference type="NCBI Taxonomy" id="89957"/>
    <lineage>
        <taxon>Eukaryota</taxon>
        <taxon>Sar</taxon>
        <taxon>Alveolata</taxon>
        <taxon>Dinophyceae</taxon>
        <taxon>Suessiales</taxon>
        <taxon>Suessiaceae</taxon>
        <taxon>Polarella</taxon>
    </lineage>
</organism>
<evidence type="ECO:0000313" key="2">
    <source>
        <dbReference type="EMBL" id="CAE8716192.1"/>
    </source>
</evidence>
<feature type="compositionally biased region" description="Basic and acidic residues" evidence="1">
    <location>
        <begin position="309"/>
        <end position="319"/>
    </location>
</feature>
<proteinExistence type="predicted"/>
<gene>
    <name evidence="2" type="ORF">PGLA2088_LOCUS38952</name>
</gene>
<reference evidence="2" key="1">
    <citation type="submission" date="2021-02" db="EMBL/GenBank/DDBJ databases">
        <authorList>
            <person name="Dougan E. K."/>
            <person name="Rhodes N."/>
            <person name="Thang M."/>
            <person name="Chan C."/>
        </authorList>
    </citation>
    <scope>NUCLEOTIDE SEQUENCE</scope>
</reference>
<feature type="compositionally biased region" description="Gly residues" evidence="1">
    <location>
        <begin position="358"/>
        <end position="369"/>
    </location>
</feature>